<evidence type="ECO:0008006" key="5">
    <source>
        <dbReference type="Google" id="ProtNLM"/>
    </source>
</evidence>
<protein>
    <recommendedName>
        <fullName evidence="5">Excalibur calcium-binding domain-containing protein</fullName>
    </recommendedName>
</protein>
<proteinExistence type="predicted"/>
<feature type="region of interest" description="Disordered" evidence="1">
    <location>
        <begin position="116"/>
        <end position="246"/>
    </location>
</feature>
<name>A0A0S4R0E8_9ACTN</name>
<reference evidence="4" key="1">
    <citation type="submission" date="2015-11" db="EMBL/GenBank/DDBJ databases">
        <authorList>
            <person name="Varghese N."/>
        </authorList>
    </citation>
    <scope>NUCLEOTIDE SEQUENCE [LARGE SCALE GENOMIC DNA]</scope>
    <source>
        <strain evidence="4">DSM 45899</strain>
    </source>
</reference>
<evidence type="ECO:0000256" key="2">
    <source>
        <dbReference type="SAM" id="Phobius"/>
    </source>
</evidence>
<feature type="compositionally biased region" description="Pro residues" evidence="1">
    <location>
        <begin position="170"/>
        <end position="187"/>
    </location>
</feature>
<keyword evidence="2" id="KW-0472">Membrane</keyword>
<feature type="transmembrane region" description="Helical" evidence="2">
    <location>
        <begin position="6"/>
        <end position="25"/>
    </location>
</feature>
<gene>
    <name evidence="3" type="ORF">Ga0074812_1389</name>
</gene>
<feature type="transmembrane region" description="Helical" evidence="2">
    <location>
        <begin position="37"/>
        <end position="57"/>
    </location>
</feature>
<keyword evidence="2" id="KW-1133">Transmembrane helix</keyword>
<dbReference type="AlphaFoldDB" id="A0A0S4R0E8"/>
<accession>A0A0S4R0E8</accession>
<feature type="compositionally biased region" description="Low complexity" evidence="1">
    <location>
        <begin position="128"/>
        <end position="169"/>
    </location>
</feature>
<evidence type="ECO:0000313" key="4">
    <source>
        <dbReference type="Proteomes" id="UP000198802"/>
    </source>
</evidence>
<evidence type="ECO:0000313" key="3">
    <source>
        <dbReference type="EMBL" id="CUU60294.1"/>
    </source>
</evidence>
<evidence type="ECO:0000256" key="1">
    <source>
        <dbReference type="SAM" id="MobiDB-lite"/>
    </source>
</evidence>
<organism evidence="3 4">
    <name type="scientific">Parafrankia irregularis</name>
    <dbReference type="NCBI Taxonomy" id="795642"/>
    <lineage>
        <taxon>Bacteria</taxon>
        <taxon>Bacillati</taxon>
        <taxon>Actinomycetota</taxon>
        <taxon>Actinomycetes</taxon>
        <taxon>Frankiales</taxon>
        <taxon>Frankiaceae</taxon>
        <taxon>Parafrankia</taxon>
    </lineage>
</organism>
<dbReference type="Proteomes" id="UP000198802">
    <property type="component" value="Unassembled WGS sequence"/>
</dbReference>
<keyword evidence="4" id="KW-1185">Reference proteome</keyword>
<sequence>MTTLLGFLVFFALIGFVVGLIAFARRGLAWARIRDRRTAAGVTAVALLVFLVSAALMPTEEADESDGSVVAASAVLGRPSPLSMTSPSAGGTLTATITSVSPTAAVTSATFVPQAPASTAAGRPSDRSVSPASPPTTSTAAAAVQPAPAAAPQQPAAAVQQPTAAAAPPQAVPPQAAPPPAAAPAPDPRAGCEPSYPETCLRSGIGDYDCAGGKGDGPNYIRGPLRVTPPDPFDLDRDGDGYGCTS</sequence>
<dbReference type="EMBL" id="FAOZ01000038">
    <property type="protein sequence ID" value="CUU60294.1"/>
    <property type="molecule type" value="Genomic_DNA"/>
</dbReference>
<dbReference type="RefSeq" id="WP_091284992.1">
    <property type="nucleotide sequence ID" value="NZ_FAOZ01000038.1"/>
</dbReference>
<keyword evidence="2" id="KW-0812">Transmembrane</keyword>